<keyword evidence="2" id="KW-0378">Hydrolase</keyword>
<dbReference type="SUPFAM" id="SSF52980">
    <property type="entry name" value="Restriction endonuclease-like"/>
    <property type="match status" value="1"/>
</dbReference>
<dbReference type="EMBL" id="DAAHNY010000088">
    <property type="protein sequence ID" value="HAB6774513.1"/>
    <property type="molecule type" value="Genomic_DNA"/>
</dbReference>
<dbReference type="InterPro" id="IPR011335">
    <property type="entry name" value="Restrct_endonuc-II-like"/>
</dbReference>
<dbReference type="GO" id="GO:0009307">
    <property type="term" value="P:DNA restriction-modification system"/>
    <property type="evidence" value="ECO:0007669"/>
    <property type="project" value="InterPro"/>
</dbReference>
<protein>
    <submittedName>
        <fullName evidence="2">Restriction endonuclease</fullName>
    </submittedName>
</protein>
<feature type="non-terminal residue" evidence="2">
    <location>
        <position position="1"/>
    </location>
</feature>
<organism evidence="2">
    <name type="scientific">Salmonella enterica subsp. enterica serovar Heidelberg</name>
    <dbReference type="NCBI Taxonomy" id="611"/>
    <lineage>
        <taxon>Bacteria</taxon>
        <taxon>Pseudomonadati</taxon>
        <taxon>Pseudomonadota</taxon>
        <taxon>Gammaproteobacteria</taxon>
        <taxon>Enterobacterales</taxon>
        <taxon>Enterobacteriaceae</taxon>
        <taxon>Salmonella</taxon>
    </lineage>
</organism>
<accession>A0A6Y6FGE6</accession>
<feature type="domain" description="Restriction endonuclease type II EcoRII C-terminal" evidence="1">
    <location>
        <begin position="1"/>
        <end position="37"/>
    </location>
</feature>
<dbReference type="AlphaFoldDB" id="A0A6Y6FGE6"/>
<evidence type="ECO:0000313" key="2">
    <source>
        <dbReference type="EMBL" id="HAB6774513.1"/>
    </source>
</evidence>
<sequence>QYREMRESGVRLVVPSSLHKKYPEAVRAELMTLGAFIAELTELYADIP</sequence>
<dbReference type="GO" id="GO:0009036">
    <property type="term" value="F:type II site-specific deoxyribonuclease activity"/>
    <property type="evidence" value="ECO:0007669"/>
    <property type="project" value="InterPro"/>
</dbReference>
<dbReference type="Gene3D" id="3.40.91.80">
    <property type="match status" value="1"/>
</dbReference>
<proteinExistence type="predicted"/>
<dbReference type="Pfam" id="PF09019">
    <property type="entry name" value="EcoRII-C"/>
    <property type="match status" value="1"/>
</dbReference>
<evidence type="ECO:0000259" key="1">
    <source>
        <dbReference type="Pfam" id="PF09019"/>
    </source>
</evidence>
<comment type="caution">
    <text evidence="2">The sequence shown here is derived from an EMBL/GenBank/DDBJ whole genome shotgun (WGS) entry which is preliminary data.</text>
</comment>
<dbReference type="InterPro" id="IPR038365">
    <property type="entry name" value="EcoRII_C_sf"/>
</dbReference>
<reference evidence="2" key="2">
    <citation type="submission" date="2018-07" db="EMBL/GenBank/DDBJ databases">
        <authorList>
            <consortium name="NCBI Pathogen Detection Project"/>
        </authorList>
    </citation>
    <scope>NUCLEOTIDE SEQUENCE</scope>
    <source>
        <strain evidence="2">S18-15033</strain>
    </source>
</reference>
<dbReference type="GO" id="GO:0003677">
    <property type="term" value="F:DNA binding"/>
    <property type="evidence" value="ECO:0007669"/>
    <property type="project" value="InterPro"/>
</dbReference>
<keyword evidence="2" id="KW-0255">Endonuclease</keyword>
<name>A0A6Y6FGE6_SALET</name>
<reference evidence="2" key="1">
    <citation type="journal article" date="2018" name="Genome Biol.">
        <title>SKESA: strategic k-mer extension for scrupulous assemblies.</title>
        <authorList>
            <person name="Souvorov A."/>
            <person name="Agarwala R."/>
            <person name="Lipman D.J."/>
        </authorList>
    </citation>
    <scope>NUCLEOTIDE SEQUENCE</scope>
    <source>
        <strain evidence="2">S18-15033</strain>
    </source>
</reference>
<dbReference type="InterPro" id="IPR015109">
    <property type="entry name" value="Restrct_endonuc_II_EcoRII_C"/>
</dbReference>
<gene>
    <name evidence="2" type="ORF">GYJ09_004967</name>
</gene>
<keyword evidence="2" id="KW-0540">Nuclease</keyword>